<organism evidence="2 3">
    <name type="scientific">Trifolium medium</name>
    <dbReference type="NCBI Taxonomy" id="97028"/>
    <lineage>
        <taxon>Eukaryota</taxon>
        <taxon>Viridiplantae</taxon>
        <taxon>Streptophyta</taxon>
        <taxon>Embryophyta</taxon>
        <taxon>Tracheophyta</taxon>
        <taxon>Spermatophyta</taxon>
        <taxon>Magnoliopsida</taxon>
        <taxon>eudicotyledons</taxon>
        <taxon>Gunneridae</taxon>
        <taxon>Pentapetalae</taxon>
        <taxon>rosids</taxon>
        <taxon>fabids</taxon>
        <taxon>Fabales</taxon>
        <taxon>Fabaceae</taxon>
        <taxon>Papilionoideae</taxon>
        <taxon>50 kb inversion clade</taxon>
        <taxon>NPAAA clade</taxon>
        <taxon>Hologalegina</taxon>
        <taxon>IRL clade</taxon>
        <taxon>Trifolieae</taxon>
        <taxon>Trifolium</taxon>
    </lineage>
</organism>
<feature type="non-terminal residue" evidence="2">
    <location>
        <position position="69"/>
    </location>
</feature>
<feature type="compositionally biased region" description="Gly residues" evidence="1">
    <location>
        <begin position="1"/>
        <end position="11"/>
    </location>
</feature>
<name>A0A392V7E7_9FABA</name>
<keyword evidence="3" id="KW-1185">Reference proteome</keyword>
<evidence type="ECO:0000256" key="1">
    <source>
        <dbReference type="SAM" id="MobiDB-lite"/>
    </source>
</evidence>
<protein>
    <submittedName>
        <fullName evidence="2">Uncharacterized protein</fullName>
    </submittedName>
</protein>
<evidence type="ECO:0000313" key="2">
    <source>
        <dbReference type="EMBL" id="MCI84127.1"/>
    </source>
</evidence>
<evidence type="ECO:0000313" key="3">
    <source>
        <dbReference type="Proteomes" id="UP000265520"/>
    </source>
</evidence>
<accession>A0A392V7E7</accession>
<dbReference type="Proteomes" id="UP000265520">
    <property type="component" value="Unassembled WGS sequence"/>
</dbReference>
<proteinExistence type="predicted"/>
<reference evidence="2 3" key="1">
    <citation type="journal article" date="2018" name="Front. Plant Sci.">
        <title>Red Clover (Trifolium pratense) and Zigzag Clover (T. medium) - A Picture of Genomic Similarities and Differences.</title>
        <authorList>
            <person name="Dluhosova J."/>
            <person name="Istvanek J."/>
            <person name="Nedelnik J."/>
            <person name="Repkova J."/>
        </authorList>
    </citation>
    <scope>NUCLEOTIDE SEQUENCE [LARGE SCALE GENOMIC DNA]</scope>
    <source>
        <strain evidence="3">cv. 10/8</strain>
        <tissue evidence="2">Leaf</tissue>
    </source>
</reference>
<dbReference type="EMBL" id="LXQA011083281">
    <property type="protein sequence ID" value="MCI84127.1"/>
    <property type="molecule type" value="Genomic_DNA"/>
</dbReference>
<dbReference type="AlphaFoldDB" id="A0A392V7E7"/>
<feature type="non-terminal residue" evidence="2">
    <location>
        <position position="1"/>
    </location>
</feature>
<feature type="region of interest" description="Disordered" evidence="1">
    <location>
        <begin position="1"/>
        <end position="52"/>
    </location>
</feature>
<comment type="caution">
    <text evidence="2">The sequence shown here is derived from an EMBL/GenBank/DDBJ whole genome shotgun (WGS) entry which is preliminary data.</text>
</comment>
<sequence length="69" mass="7189">RRRATGSGGHGFTASRSSSIPEETADFLGGNVQSGSEEREDLNTVSGESHRSVPGIDLSVVILVTTDNS</sequence>